<gene>
    <name evidence="13" type="ORF">C273_10332</name>
</gene>
<evidence type="ECO:0000313" key="14">
    <source>
        <dbReference type="Proteomes" id="UP000009885"/>
    </source>
</evidence>
<evidence type="ECO:0000256" key="8">
    <source>
        <dbReference type="ARBA" id="ARBA00023014"/>
    </source>
</evidence>
<evidence type="ECO:0000256" key="11">
    <source>
        <dbReference type="RuleBase" id="RU366059"/>
    </source>
</evidence>
<dbReference type="GO" id="GO:0006094">
    <property type="term" value="P:gluconeogenesis"/>
    <property type="evidence" value="ECO:0007669"/>
    <property type="project" value="UniProtKB-KW"/>
</dbReference>
<evidence type="ECO:0000256" key="7">
    <source>
        <dbReference type="ARBA" id="ARBA00023004"/>
    </source>
</evidence>
<evidence type="ECO:0000256" key="2">
    <source>
        <dbReference type="ARBA" id="ARBA00004742"/>
    </source>
</evidence>
<dbReference type="GO" id="GO:0046872">
    <property type="term" value="F:metal ion binding"/>
    <property type="evidence" value="ECO:0007669"/>
    <property type="project" value="UniProtKB-KW"/>
</dbReference>
<evidence type="ECO:0000256" key="4">
    <source>
        <dbReference type="ARBA" id="ARBA00022432"/>
    </source>
</evidence>
<comment type="caution">
    <text evidence="13">The sequence shown here is derived from an EMBL/GenBank/DDBJ whole genome shotgun (WGS) entry which is preliminary data.</text>
</comment>
<dbReference type="OrthoDB" id="9805537at2"/>
<organism evidence="13 14">
    <name type="scientific">Staphylococcus massiliensis S46</name>
    <dbReference type="NCBI Taxonomy" id="1229783"/>
    <lineage>
        <taxon>Bacteria</taxon>
        <taxon>Bacillati</taxon>
        <taxon>Bacillota</taxon>
        <taxon>Bacilli</taxon>
        <taxon>Bacillales</taxon>
        <taxon>Staphylococcaceae</taxon>
        <taxon>Staphylococcus</taxon>
    </lineage>
</organism>
<keyword evidence="8 11" id="KW-0411">Iron-sulfur</keyword>
<evidence type="ECO:0000259" key="12">
    <source>
        <dbReference type="Pfam" id="PF03313"/>
    </source>
</evidence>
<dbReference type="EC" id="4.3.1.17" evidence="11"/>
<keyword evidence="4 11" id="KW-0312">Gluconeogenesis</keyword>
<keyword evidence="6 11" id="KW-0479">Metal-binding</keyword>
<proteinExistence type="inferred from homology"/>
<evidence type="ECO:0000256" key="1">
    <source>
        <dbReference type="ARBA" id="ARBA00001966"/>
    </source>
</evidence>
<dbReference type="Pfam" id="PF03313">
    <property type="entry name" value="SDH_alpha"/>
    <property type="match status" value="1"/>
</dbReference>
<keyword evidence="7 11" id="KW-0408">Iron</keyword>
<dbReference type="EMBL" id="AMSQ01000022">
    <property type="protein sequence ID" value="EKU45989.1"/>
    <property type="molecule type" value="Genomic_DNA"/>
</dbReference>
<evidence type="ECO:0000256" key="10">
    <source>
        <dbReference type="ARBA" id="ARBA00049406"/>
    </source>
</evidence>
<dbReference type="InterPro" id="IPR051318">
    <property type="entry name" value="Fe-S_L-Ser"/>
</dbReference>
<feature type="domain" description="Serine dehydratase-like alpha subunit" evidence="12">
    <location>
        <begin position="14"/>
        <end position="276"/>
    </location>
</feature>
<dbReference type="NCBIfam" id="TIGR00718">
    <property type="entry name" value="sda_alpha"/>
    <property type="match status" value="1"/>
</dbReference>
<dbReference type="InterPro" id="IPR005130">
    <property type="entry name" value="Ser_deHydtase-like_asu"/>
</dbReference>
<protein>
    <recommendedName>
        <fullName evidence="11">L-serine dehydratase</fullName>
        <ecNumber evidence="11">4.3.1.17</ecNumber>
    </recommendedName>
</protein>
<dbReference type="eggNOG" id="COG1760">
    <property type="taxonomic scope" value="Bacteria"/>
</dbReference>
<keyword evidence="5 11" id="KW-0004">4Fe-4S</keyword>
<dbReference type="GO" id="GO:0051539">
    <property type="term" value="F:4 iron, 4 sulfur cluster binding"/>
    <property type="evidence" value="ECO:0007669"/>
    <property type="project" value="UniProtKB-UniRule"/>
</dbReference>
<reference evidence="13 14" key="1">
    <citation type="journal article" date="2013" name="Genome Announc.">
        <title>Genome Sequence of Staphylococcus massiliensis Strain S46, Isolated from the Surface of Healthy Human Skin.</title>
        <authorList>
            <person name="Srivastav R."/>
            <person name="Singh A."/>
            <person name="Jangir P.K."/>
            <person name="Kumari C."/>
            <person name="Muduli S."/>
            <person name="Sharma R."/>
        </authorList>
    </citation>
    <scope>NUCLEOTIDE SEQUENCE [LARGE SCALE GENOMIC DNA]</scope>
    <source>
        <strain evidence="13 14">S46</strain>
    </source>
</reference>
<evidence type="ECO:0000256" key="6">
    <source>
        <dbReference type="ARBA" id="ARBA00022723"/>
    </source>
</evidence>
<comment type="similarity">
    <text evidence="3 11">Belongs to the iron-sulfur dependent L-serine dehydratase family.</text>
</comment>
<comment type="catalytic activity">
    <reaction evidence="10 11">
        <text>L-serine = pyruvate + NH4(+)</text>
        <dbReference type="Rhea" id="RHEA:19169"/>
        <dbReference type="ChEBI" id="CHEBI:15361"/>
        <dbReference type="ChEBI" id="CHEBI:28938"/>
        <dbReference type="ChEBI" id="CHEBI:33384"/>
        <dbReference type="EC" id="4.3.1.17"/>
    </reaction>
</comment>
<dbReference type="Proteomes" id="UP000009885">
    <property type="component" value="Unassembled WGS sequence"/>
</dbReference>
<dbReference type="PANTHER" id="PTHR30182:SF1">
    <property type="entry name" value="L-SERINE DEHYDRATASE 1"/>
    <property type="match status" value="1"/>
</dbReference>
<accession>K9AF89</accession>
<evidence type="ECO:0000256" key="5">
    <source>
        <dbReference type="ARBA" id="ARBA00022485"/>
    </source>
</evidence>
<comment type="pathway">
    <text evidence="2">Carbohydrate biosynthesis; gluconeogenesis.</text>
</comment>
<dbReference type="PATRIC" id="fig|1229783.3.peg.2058"/>
<evidence type="ECO:0000256" key="3">
    <source>
        <dbReference type="ARBA" id="ARBA00008636"/>
    </source>
</evidence>
<dbReference type="STRING" id="1229783.C273_10332"/>
<sequence length="306" mass="31868">MFDSIQEIIEYANKHNMTFAEIMIQHEMDMRQMSREDVIGLMQKNLDVMRDAVEKGTTGEGVKSVTGYTGQDAIRVQKYLENNHALSGNEMIEAVKGAVATNEVNAAMGIICATPTAGSSGTIPGVLFKLEQTHGLTNEQMIEFLFASSLCGMVIANNASVAGATGGCQAEVGTASAIASAAAVQTFGGTPDQAGHALAISLSNLLGLVCDPVAGLVEIPCVMRNAIGSGNGLISADLALAGVESKIPVDEVIMAMDKIGRNLPASLRETGIGGLAGTPTGEAIKAKIFGDKKEESQEKDPVETHS</sequence>
<name>K9AF89_9STAP</name>
<keyword evidence="9 11" id="KW-0456">Lyase</keyword>
<dbReference type="AlphaFoldDB" id="K9AF89"/>
<dbReference type="GO" id="GO:0003941">
    <property type="term" value="F:L-serine ammonia-lyase activity"/>
    <property type="evidence" value="ECO:0007669"/>
    <property type="project" value="UniProtKB-UniRule"/>
</dbReference>
<evidence type="ECO:0000313" key="13">
    <source>
        <dbReference type="EMBL" id="EKU45989.1"/>
    </source>
</evidence>
<dbReference type="PANTHER" id="PTHR30182">
    <property type="entry name" value="L-SERINE DEHYDRATASE"/>
    <property type="match status" value="1"/>
</dbReference>
<evidence type="ECO:0000256" key="9">
    <source>
        <dbReference type="ARBA" id="ARBA00023239"/>
    </source>
</evidence>
<dbReference type="InterPro" id="IPR004642">
    <property type="entry name" value="Ser_deHydtase_asu"/>
</dbReference>
<dbReference type="RefSeq" id="WP_009384714.1">
    <property type="nucleotide sequence ID" value="NZ_AMSQ01000022.1"/>
</dbReference>
<comment type="cofactor">
    <cofactor evidence="1 11">
        <name>[4Fe-4S] cluster</name>
        <dbReference type="ChEBI" id="CHEBI:49883"/>
    </cofactor>
</comment>
<keyword evidence="14" id="KW-1185">Reference proteome</keyword>